<evidence type="ECO:0000313" key="3">
    <source>
        <dbReference type="Proteomes" id="UP001054945"/>
    </source>
</evidence>
<organism evidence="2 3">
    <name type="scientific">Caerostris extrusa</name>
    <name type="common">Bark spider</name>
    <name type="synonym">Caerostris bankana</name>
    <dbReference type="NCBI Taxonomy" id="172846"/>
    <lineage>
        <taxon>Eukaryota</taxon>
        <taxon>Metazoa</taxon>
        <taxon>Ecdysozoa</taxon>
        <taxon>Arthropoda</taxon>
        <taxon>Chelicerata</taxon>
        <taxon>Arachnida</taxon>
        <taxon>Araneae</taxon>
        <taxon>Araneomorphae</taxon>
        <taxon>Entelegynae</taxon>
        <taxon>Araneoidea</taxon>
        <taxon>Araneidae</taxon>
        <taxon>Caerostris</taxon>
    </lineage>
</organism>
<keyword evidence="1" id="KW-0812">Transmembrane</keyword>
<keyword evidence="3" id="KW-1185">Reference proteome</keyword>
<feature type="transmembrane region" description="Helical" evidence="1">
    <location>
        <begin position="88"/>
        <end position="109"/>
    </location>
</feature>
<keyword evidence="1" id="KW-0472">Membrane</keyword>
<gene>
    <name evidence="2" type="ORF">CEXT_389211</name>
</gene>
<name>A0AAV4PQC5_CAEEX</name>
<sequence length="121" mass="13941">MQVIIIPFILLVRRVYQPLPSIYSRASHNMLDRCRLAPKRSRFLNHHPLSPLKTIRREGPHNHLTPTLLQNRLQVGWVHSRQALRIMVLGRAILFGFAYAICAIIKHPFSGDVLHCPHKTG</sequence>
<dbReference type="Proteomes" id="UP001054945">
    <property type="component" value="Unassembled WGS sequence"/>
</dbReference>
<keyword evidence="1" id="KW-1133">Transmembrane helix</keyword>
<proteinExistence type="predicted"/>
<comment type="caution">
    <text evidence="2">The sequence shown here is derived from an EMBL/GenBank/DDBJ whole genome shotgun (WGS) entry which is preliminary data.</text>
</comment>
<evidence type="ECO:0000256" key="1">
    <source>
        <dbReference type="SAM" id="Phobius"/>
    </source>
</evidence>
<protein>
    <submittedName>
        <fullName evidence="2">Uncharacterized protein</fullName>
    </submittedName>
</protein>
<reference evidence="2 3" key="1">
    <citation type="submission" date="2021-06" db="EMBL/GenBank/DDBJ databases">
        <title>Caerostris extrusa draft genome.</title>
        <authorList>
            <person name="Kono N."/>
            <person name="Arakawa K."/>
        </authorList>
    </citation>
    <scope>NUCLEOTIDE SEQUENCE [LARGE SCALE GENOMIC DNA]</scope>
</reference>
<evidence type="ECO:0000313" key="2">
    <source>
        <dbReference type="EMBL" id="GIX97407.1"/>
    </source>
</evidence>
<dbReference type="EMBL" id="BPLR01004776">
    <property type="protein sequence ID" value="GIX97407.1"/>
    <property type="molecule type" value="Genomic_DNA"/>
</dbReference>
<accession>A0AAV4PQC5</accession>
<dbReference type="AlphaFoldDB" id="A0AAV4PQC5"/>